<dbReference type="InterPro" id="IPR002104">
    <property type="entry name" value="Integrase_catalytic"/>
</dbReference>
<accession>A0A8A0RPG1</accession>
<dbReference type="EMBL" id="CP059066">
    <property type="protein sequence ID" value="QSQ09460.1"/>
    <property type="molecule type" value="Genomic_DNA"/>
</dbReference>
<feature type="domain" description="Tyr recombinase" evidence="2">
    <location>
        <begin position="2"/>
        <end position="56"/>
    </location>
</feature>
<dbReference type="InterPro" id="IPR013762">
    <property type="entry name" value="Integrase-like_cat_sf"/>
</dbReference>
<protein>
    <submittedName>
        <fullName evidence="3">Tyrosine recombinase XerD</fullName>
    </submittedName>
</protein>
<sequence>MISRYAYDARLENVIPPVLRHTFYKSLVDARESLNRVTMLAGHADLNTTVKYTRLTRKDLQISVDKLAWE</sequence>
<evidence type="ECO:0000313" key="3">
    <source>
        <dbReference type="EMBL" id="QSQ09460.1"/>
    </source>
</evidence>
<reference evidence="3" key="1">
    <citation type="submission" date="2020-07" db="EMBL/GenBank/DDBJ databases">
        <title>Koleobacter methoxysyntrophicus gen. nov., sp. nov., a novel anaerobic bacterium isolated from deep subsurface oil field and proposal of Koleobacterales ord. nov. in the phylum Firmicutes.</title>
        <authorList>
            <person name="Sakamoto S."/>
            <person name="Tamaki H."/>
        </authorList>
    </citation>
    <scope>NUCLEOTIDE SEQUENCE</scope>
    <source>
        <strain evidence="3">NRmbB1</strain>
    </source>
</reference>
<dbReference type="Gene3D" id="1.10.443.10">
    <property type="entry name" value="Intergrase catalytic core"/>
    <property type="match status" value="1"/>
</dbReference>
<dbReference type="AlphaFoldDB" id="A0A8A0RPG1"/>
<keyword evidence="4" id="KW-1185">Reference proteome</keyword>
<evidence type="ECO:0000313" key="4">
    <source>
        <dbReference type="Proteomes" id="UP000662904"/>
    </source>
</evidence>
<dbReference type="KEGG" id="kme:H0A61_01823"/>
<name>A0A8A0RPG1_9FIRM</name>
<dbReference type="GO" id="GO:0015074">
    <property type="term" value="P:DNA integration"/>
    <property type="evidence" value="ECO:0007669"/>
    <property type="project" value="InterPro"/>
</dbReference>
<dbReference type="Proteomes" id="UP000662904">
    <property type="component" value="Chromosome"/>
</dbReference>
<dbReference type="GO" id="GO:0003677">
    <property type="term" value="F:DNA binding"/>
    <property type="evidence" value="ECO:0007669"/>
    <property type="project" value="InterPro"/>
</dbReference>
<dbReference type="Pfam" id="PF00589">
    <property type="entry name" value="Phage_integrase"/>
    <property type="match status" value="1"/>
</dbReference>
<keyword evidence="1" id="KW-0233">DNA recombination</keyword>
<gene>
    <name evidence="3" type="primary">xerD_2</name>
    <name evidence="3" type="ORF">H0A61_01823</name>
</gene>
<dbReference type="InterPro" id="IPR011010">
    <property type="entry name" value="DNA_brk_join_enz"/>
</dbReference>
<dbReference type="GO" id="GO:0006310">
    <property type="term" value="P:DNA recombination"/>
    <property type="evidence" value="ECO:0007669"/>
    <property type="project" value="UniProtKB-KW"/>
</dbReference>
<evidence type="ECO:0000256" key="1">
    <source>
        <dbReference type="ARBA" id="ARBA00023172"/>
    </source>
</evidence>
<proteinExistence type="predicted"/>
<dbReference type="SUPFAM" id="SSF56349">
    <property type="entry name" value="DNA breaking-rejoining enzymes"/>
    <property type="match status" value="1"/>
</dbReference>
<organism evidence="3 4">
    <name type="scientific">Koleobacter methoxysyntrophicus</name>
    <dbReference type="NCBI Taxonomy" id="2751313"/>
    <lineage>
        <taxon>Bacteria</taxon>
        <taxon>Bacillati</taxon>
        <taxon>Bacillota</taxon>
        <taxon>Clostridia</taxon>
        <taxon>Koleobacterales</taxon>
        <taxon>Koleobacteraceae</taxon>
        <taxon>Koleobacter</taxon>
    </lineage>
</organism>
<evidence type="ECO:0000259" key="2">
    <source>
        <dbReference type="Pfam" id="PF00589"/>
    </source>
</evidence>